<dbReference type="Pfam" id="PF00512">
    <property type="entry name" value="HisKA"/>
    <property type="match status" value="1"/>
</dbReference>
<evidence type="ECO:0000259" key="8">
    <source>
        <dbReference type="PROSITE" id="PS50109"/>
    </source>
</evidence>
<feature type="domain" description="Histidine kinase" evidence="8">
    <location>
        <begin position="373"/>
        <end position="590"/>
    </location>
</feature>
<evidence type="ECO:0000256" key="7">
    <source>
        <dbReference type="SAM" id="Phobius"/>
    </source>
</evidence>
<keyword evidence="6" id="KW-0902">Two-component regulatory system</keyword>
<sequence>MPIQQTFRRKIFYYFIAVFLLFTVAIMLFQLQREKNYKTSQLENTLRNVTEVAHNYIEHYNLMETQNFSSADTLKVLIPQDNIRLTIIDRRGIVLYDSFVYEYKKMENHFERPEVQKALFGGEGANIRHSATTGTDFYYYARSYDDYFVRAAMVYDVNVENFLKAERLFIFFIIAIFLVIWLVINELTKRLSISITKLKDFAIKAGKNEPINEEEGKFPDNELGEIGSQIVKIYNNLHEANNSIALEKDRLANHMNILNEGIGFFTPQKKKMLVNSNFIQFVSIISDTMTISAENFFTIPEFEKINKFLEKNLHKDTEFQSNELPQIEFTIHKDDSYFKLMCIVFADKSFEILITDITRPEKRRLLKQQLTSNIAHELKTPLASIKGYIETLMSNPNIDKEKQQYFIERASKQAERLHLLLNDISLLNNIEDAGELFEIKPVYIKNIVSDVVENLESRMAAKNMKCKLDIDKDVVVNGNDSLLSSVFQNLLENSINYAGENVKIEIRNYLEDTKFHYFSYSDTGRGIPEEHLNRIFERFYRIDSGRTRELGGTGLGLSIVRNAIQLHKGNISARNKPEGGIEFLFSLAKQ</sequence>
<dbReference type="SUPFAM" id="SSF47384">
    <property type="entry name" value="Homodimeric domain of signal transducing histidine kinase"/>
    <property type="match status" value="1"/>
</dbReference>
<evidence type="ECO:0000256" key="6">
    <source>
        <dbReference type="ARBA" id="ARBA00023012"/>
    </source>
</evidence>
<evidence type="ECO:0000256" key="3">
    <source>
        <dbReference type="ARBA" id="ARBA00022553"/>
    </source>
</evidence>
<proteinExistence type="predicted"/>
<keyword evidence="7" id="KW-1133">Transmembrane helix</keyword>
<dbReference type="RefSeq" id="WP_045031472.1">
    <property type="nucleotide sequence ID" value="NZ_JRHC01000004.1"/>
</dbReference>
<dbReference type="OrthoDB" id="9813151at2"/>
<evidence type="ECO:0000256" key="1">
    <source>
        <dbReference type="ARBA" id="ARBA00000085"/>
    </source>
</evidence>
<dbReference type="SMART" id="SM00387">
    <property type="entry name" value="HATPase_c"/>
    <property type="match status" value="1"/>
</dbReference>
<accession>A0A0D8J7L3</accession>
<dbReference type="InterPro" id="IPR005467">
    <property type="entry name" value="His_kinase_dom"/>
</dbReference>
<dbReference type="GO" id="GO:0005886">
    <property type="term" value="C:plasma membrane"/>
    <property type="evidence" value="ECO:0007669"/>
    <property type="project" value="TreeGrafter"/>
</dbReference>
<evidence type="ECO:0000256" key="4">
    <source>
        <dbReference type="ARBA" id="ARBA00022679"/>
    </source>
</evidence>
<dbReference type="FunFam" id="3.30.565.10:FF:000006">
    <property type="entry name" value="Sensor histidine kinase WalK"/>
    <property type="match status" value="1"/>
</dbReference>
<comment type="caution">
    <text evidence="9">The sequence shown here is derived from an EMBL/GenBank/DDBJ whole genome shotgun (WGS) entry which is preliminary data.</text>
</comment>
<dbReference type="InterPro" id="IPR004358">
    <property type="entry name" value="Sig_transdc_His_kin-like_C"/>
</dbReference>
<dbReference type="Gene3D" id="1.10.287.130">
    <property type="match status" value="1"/>
</dbReference>
<dbReference type="InterPro" id="IPR036890">
    <property type="entry name" value="HATPase_C_sf"/>
</dbReference>
<dbReference type="EMBL" id="JRHC01000004">
    <property type="protein sequence ID" value="KJF42970.1"/>
    <property type="molecule type" value="Genomic_DNA"/>
</dbReference>
<dbReference type="SMART" id="SM00388">
    <property type="entry name" value="HisKA"/>
    <property type="match status" value="1"/>
</dbReference>
<dbReference type="PANTHER" id="PTHR45453:SF1">
    <property type="entry name" value="PHOSPHATE REGULON SENSOR PROTEIN PHOR"/>
    <property type="match status" value="1"/>
</dbReference>
<protein>
    <recommendedName>
        <fullName evidence="2">histidine kinase</fullName>
        <ecNumber evidence="2">2.7.13.3</ecNumber>
    </recommendedName>
</protein>
<dbReference type="GO" id="GO:0004721">
    <property type="term" value="F:phosphoprotein phosphatase activity"/>
    <property type="evidence" value="ECO:0007669"/>
    <property type="project" value="TreeGrafter"/>
</dbReference>
<name>A0A0D8J7L3_9BACT</name>
<keyword evidence="10" id="KW-1185">Reference proteome</keyword>
<keyword evidence="5" id="KW-0418">Kinase</keyword>
<comment type="catalytic activity">
    <reaction evidence="1">
        <text>ATP + protein L-histidine = ADP + protein N-phospho-L-histidine.</text>
        <dbReference type="EC" id="2.7.13.3"/>
    </reaction>
</comment>
<dbReference type="CDD" id="cd00082">
    <property type="entry name" value="HisKA"/>
    <property type="match status" value="1"/>
</dbReference>
<dbReference type="Gene3D" id="3.30.565.10">
    <property type="entry name" value="Histidine kinase-like ATPase, C-terminal domain"/>
    <property type="match status" value="1"/>
</dbReference>
<keyword evidence="4" id="KW-0808">Transferase</keyword>
<organism evidence="9 10">
    <name type="scientific">Draconibacterium sediminis</name>
    <dbReference type="NCBI Taxonomy" id="1544798"/>
    <lineage>
        <taxon>Bacteria</taxon>
        <taxon>Pseudomonadati</taxon>
        <taxon>Bacteroidota</taxon>
        <taxon>Bacteroidia</taxon>
        <taxon>Marinilabiliales</taxon>
        <taxon>Prolixibacteraceae</taxon>
        <taxon>Draconibacterium</taxon>
    </lineage>
</organism>
<dbReference type="EC" id="2.7.13.3" evidence="2"/>
<evidence type="ECO:0000256" key="5">
    <source>
        <dbReference type="ARBA" id="ARBA00022777"/>
    </source>
</evidence>
<keyword evidence="3" id="KW-0597">Phosphoprotein</keyword>
<evidence type="ECO:0000313" key="10">
    <source>
        <dbReference type="Proteomes" id="UP000032544"/>
    </source>
</evidence>
<evidence type="ECO:0000313" key="9">
    <source>
        <dbReference type="EMBL" id="KJF42970.1"/>
    </source>
</evidence>
<dbReference type="InterPro" id="IPR003661">
    <property type="entry name" value="HisK_dim/P_dom"/>
</dbReference>
<dbReference type="GO" id="GO:0000155">
    <property type="term" value="F:phosphorelay sensor kinase activity"/>
    <property type="evidence" value="ECO:0007669"/>
    <property type="project" value="InterPro"/>
</dbReference>
<gene>
    <name evidence="9" type="ORF">LH29_16390</name>
</gene>
<reference evidence="9 10" key="1">
    <citation type="submission" date="2014-09" db="EMBL/GenBank/DDBJ databases">
        <title>Draft Genome Sequence of Draconibacterium sp. JN14CK-3.</title>
        <authorList>
            <person name="Dong C."/>
            <person name="Lai Q."/>
            <person name="Shao Z."/>
        </authorList>
    </citation>
    <scope>NUCLEOTIDE SEQUENCE [LARGE SCALE GENOMIC DNA]</scope>
    <source>
        <strain evidence="9 10">JN14CK-3</strain>
    </source>
</reference>
<dbReference type="Pfam" id="PF02518">
    <property type="entry name" value="HATPase_c"/>
    <property type="match status" value="1"/>
</dbReference>
<dbReference type="STRING" id="1544798.LH29_16390"/>
<keyword evidence="7" id="KW-0812">Transmembrane</keyword>
<evidence type="ECO:0000256" key="2">
    <source>
        <dbReference type="ARBA" id="ARBA00012438"/>
    </source>
</evidence>
<dbReference type="PROSITE" id="PS50109">
    <property type="entry name" value="HIS_KIN"/>
    <property type="match status" value="1"/>
</dbReference>
<keyword evidence="7" id="KW-0472">Membrane</keyword>
<feature type="transmembrane region" description="Helical" evidence="7">
    <location>
        <begin position="168"/>
        <end position="184"/>
    </location>
</feature>
<dbReference type="GO" id="GO:0016036">
    <property type="term" value="P:cellular response to phosphate starvation"/>
    <property type="evidence" value="ECO:0007669"/>
    <property type="project" value="TreeGrafter"/>
</dbReference>
<dbReference type="InterPro" id="IPR036097">
    <property type="entry name" value="HisK_dim/P_sf"/>
</dbReference>
<dbReference type="PRINTS" id="PR00344">
    <property type="entry name" value="BCTRLSENSOR"/>
</dbReference>
<feature type="transmembrane region" description="Helical" evidence="7">
    <location>
        <begin position="12"/>
        <end position="31"/>
    </location>
</feature>
<dbReference type="SUPFAM" id="SSF55874">
    <property type="entry name" value="ATPase domain of HSP90 chaperone/DNA topoisomerase II/histidine kinase"/>
    <property type="match status" value="1"/>
</dbReference>
<dbReference type="PANTHER" id="PTHR45453">
    <property type="entry name" value="PHOSPHATE REGULON SENSOR PROTEIN PHOR"/>
    <property type="match status" value="1"/>
</dbReference>
<dbReference type="AlphaFoldDB" id="A0A0D8J7L3"/>
<dbReference type="InterPro" id="IPR050351">
    <property type="entry name" value="BphY/WalK/GraS-like"/>
</dbReference>
<dbReference type="Proteomes" id="UP000032544">
    <property type="component" value="Unassembled WGS sequence"/>
</dbReference>
<dbReference type="InterPro" id="IPR003594">
    <property type="entry name" value="HATPase_dom"/>
</dbReference>